<sequence length="313" mass="35329">MMRKWFLAFLILFIEFNLKAQDPTITILKTEAGRTIKKDVPDTLKKKWIKGGMFNLNVAQSALKDWAAGGDNFSVTMNMYANAHAFYKKNKVTWDNNLDINIGYIHTTTLGTRKSDDRLDFLSKLGYYLGSKVSVTGLFSLRTQFFDGYTYANPEYPVFSSTAFSPGYVLFSPGFDYKPVKNLSIFVSPVSSRWIVMLNPTLSKIGAYGVDSGKHFLSQVGAFGTIIFNSNFTKTITYNSRIDLFSNYEHNPFNVDVYMTNLFAAKFSKKFAVTWNVDMIYDDDVRVFGPKANSPRLQLKSVIGIGVLIKVGT</sequence>
<dbReference type="AlphaFoldDB" id="A0A1I5Z3R4"/>
<keyword evidence="3" id="KW-1185">Reference proteome</keyword>
<dbReference type="InterPro" id="IPR021428">
    <property type="entry name" value="DUF3078"/>
</dbReference>
<evidence type="ECO:0000313" key="2">
    <source>
        <dbReference type="EMBL" id="SFQ51109.1"/>
    </source>
</evidence>
<name>A0A1I5Z3R4_9BACT</name>
<organism evidence="2 3">
    <name type="scientific">Parafilimonas terrae</name>
    <dbReference type="NCBI Taxonomy" id="1465490"/>
    <lineage>
        <taxon>Bacteria</taxon>
        <taxon>Pseudomonadati</taxon>
        <taxon>Bacteroidota</taxon>
        <taxon>Chitinophagia</taxon>
        <taxon>Chitinophagales</taxon>
        <taxon>Chitinophagaceae</taxon>
        <taxon>Parafilimonas</taxon>
    </lineage>
</organism>
<accession>A0A1I5Z3R4</accession>
<feature type="signal peptide" evidence="1">
    <location>
        <begin position="1"/>
        <end position="20"/>
    </location>
</feature>
<protein>
    <recommendedName>
        <fullName evidence="4">DUF3078 domain-containing protein</fullName>
    </recommendedName>
</protein>
<evidence type="ECO:0000313" key="3">
    <source>
        <dbReference type="Proteomes" id="UP000199031"/>
    </source>
</evidence>
<evidence type="ECO:0000256" key="1">
    <source>
        <dbReference type="SAM" id="SignalP"/>
    </source>
</evidence>
<dbReference type="EMBL" id="FOXQ01000016">
    <property type="protein sequence ID" value="SFQ51109.1"/>
    <property type="molecule type" value="Genomic_DNA"/>
</dbReference>
<dbReference type="Pfam" id="PF11276">
    <property type="entry name" value="DUF3078"/>
    <property type="match status" value="1"/>
</dbReference>
<keyword evidence="1" id="KW-0732">Signal</keyword>
<dbReference type="Proteomes" id="UP000199031">
    <property type="component" value="Unassembled WGS sequence"/>
</dbReference>
<feature type="chain" id="PRO_5011510639" description="DUF3078 domain-containing protein" evidence="1">
    <location>
        <begin position="21"/>
        <end position="313"/>
    </location>
</feature>
<reference evidence="2 3" key="1">
    <citation type="submission" date="2016-10" db="EMBL/GenBank/DDBJ databases">
        <authorList>
            <person name="de Groot N.N."/>
        </authorList>
    </citation>
    <scope>NUCLEOTIDE SEQUENCE [LARGE SCALE GENOMIC DNA]</scope>
    <source>
        <strain evidence="2 3">DSM 28286</strain>
    </source>
</reference>
<evidence type="ECO:0008006" key="4">
    <source>
        <dbReference type="Google" id="ProtNLM"/>
    </source>
</evidence>
<proteinExistence type="predicted"/>
<gene>
    <name evidence="2" type="ORF">SAMN05444277_11645</name>
</gene>
<dbReference type="STRING" id="1465490.SAMN05444277_11645"/>
<dbReference type="RefSeq" id="WP_245751510.1">
    <property type="nucleotide sequence ID" value="NZ_FOXQ01000016.1"/>
</dbReference>